<feature type="region of interest" description="Disordered" evidence="1">
    <location>
        <begin position="146"/>
        <end position="167"/>
    </location>
</feature>
<dbReference type="STRING" id="1307761.L21SP2_1627"/>
<evidence type="ECO:0000313" key="3">
    <source>
        <dbReference type="EMBL" id="AHC15012.1"/>
    </source>
</evidence>
<keyword evidence="2" id="KW-0472">Membrane</keyword>
<dbReference type="KEGG" id="slr:L21SP2_1627"/>
<accession>V5WGT2</accession>
<dbReference type="HOGENOM" id="CLU_1495192_0_0_12"/>
<proteinExistence type="predicted"/>
<gene>
    <name evidence="3" type="ORF">L21SP2_1627</name>
</gene>
<feature type="transmembrane region" description="Helical" evidence="2">
    <location>
        <begin position="118"/>
        <end position="140"/>
    </location>
</feature>
<keyword evidence="2" id="KW-0812">Transmembrane</keyword>
<keyword evidence="2" id="KW-1133">Transmembrane helix</keyword>
<evidence type="ECO:0000256" key="1">
    <source>
        <dbReference type="SAM" id="MobiDB-lite"/>
    </source>
</evidence>
<dbReference type="AlphaFoldDB" id="V5WGT2"/>
<sequence>MKMLRILTSLFSGIVAYLLLLLMYGPHSQANYQELDQFRQSLETNIAQVREKGEYLEAYYYQLRDQEDALIREAHRIGLLFQNERMMRLRNAPRELPAMSPGQTLVYYKPSHSRRIGVIRAISAAVSVLVLIIMLFIPLYPPEKGQKNSPGTGAPVSQPGTVGSDFDMSHSMRIHLAARE</sequence>
<feature type="transmembrane region" description="Helical" evidence="2">
    <location>
        <begin position="6"/>
        <end position="24"/>
    </location>
</feature>
<protein>
    <recommendedName>
        <fullName evidence="5">Septum formation initiator</fullName>
    </recommendedName>
</protein>
<evidence type="ECO:0008006" key="5">
    <source>
        <dbReference type="Google" id="ProtNLM"/>
    </source>
</evidence>
<organism evidence="3 4">
    <name type="scientific">Salinispira pacifica</name>
    <dbReference type="NCBI Taxonomy" id="1307761"/>
    <lineage>
        <taxon>Bacteria</taxon>
        <taxon>Pseudomonadati</taxon>
        <taxon>Spirochaetota</taxon>
        <taxon>Spirochaetia</taxon>
        <taxon>Spirochaetales</taxon>
        <taxon>Spirochaetaceae</taxon>
        <taxon>Salinispira</taxon>
    </lineage>
</organism>
<name>V5WGT2_9SPIO</name>
<reference evidence="3 4" key="1">
    <citation type="journal article" date="2015" name="Stand. Genomic Sci.">
        <title>Complete genome sequence and description of Salinispira pacifica gen. nov., sp. nov., a novel spirochaete isolated form a hypersaline microbial mat.</title>
        <authorList>
            <person name="Ben Hania W."/>
            <person name="Joseph M."/>
            <person name="Schumann P."/>
            <person name="Bunk B."/>
            <person name="Fiebig A."/>
            <person name="Sproer C."/>
            <person name="Klenk H.P."/>
            <person name="Fardeau M.L."/>
            <person name="Spring S."/>
        </authorList>
    </citation>
    <scope>NUCLEOTIDE SEQUENCE [LARGE SCALE GENOMIC DNA]</scope>
    <source>
        <strain evidence="3 4">L21-RPul-D2</strain>
    </source>
</reference>
<keyword evidence="4" id="KW-1185">Reference proteome</keyword>
<dbReference type="EMBL" id="CP006939">
    <property type="protein sequence ID" value="AHC15012.1"/>
    <property type="molecule type" value="Genomic_DNA"/>
</dbReference>
<dbReference type="Pfam" id="PF04977">
    <property type="entry name" value="DivIC"/>
    <property type="match status" value="1"/>
</dbReference>
<dbReference type="Proteomes" id="UP000018680">
    <property type="component" value="Chromosome"/>
</dbReference>
<evidence type="ECO:0000313" key="4">
    <source>
        <dbReference type="Proteomes" id="UP000018680"/>
    </source>
</evidence>
<dbReference type="InterPro" id="IPR007060">
    <property type="entry name" value="FtsL/DivIC"/>
</dbReference>
<evidence type="ECO:0000256" key="2">
    <source>
        <dbReference type="SAM" id="Phobius"/>
    </source>
</evidence>